<dbReference type="AlphaFoldDB" id="A0A9D2GRG2"/>
<dbReference type="PANTHER" id="PTHR11124">
    <property type="entry name" value="VACUOLAR SORTING PROTEIN VPS29"/>
    <property type="match status" value="1"/>
</dbReference>
<dbReference type="Gene3D" id="3.60.21.10">
    <property type="match status" value="1"/>
</dbReference>
<dbReference type="Pfam" id="PF12850">
    <property type="entry name" value="Metallophos_2"/>
    <property type="match status" value="1"/>
</dbReference>
<dbReference type="InterPro" id="IPR024654">
    <property type="entry name" value="Calcineurin-like_PHP_lpxH"/>
</dbReference>
<keyword evidence="2" id="KW-0479">Metal-binding</keyword>
<sequence>MKRIIIISDTHAGTIEKLPAKVIHAVKEADIVIHAGDADTLNFIDELEDICKCLYAVKGNCDLGSKLPVKIIEEIEGVKIGISHGTGNYNNIIDRMYYMFSEDNPRIIIYGHNHVPMNEEIEGVWFINPGSTSLNRTLNYGTYAELIVDNGSFTSKIECAE</sequence>
<dbReference type="SUPFAM" id="SSF56300">
    <property type="entry name" value="Metallo-dependent phosphatases"/>
    <property type="match status" value="1"/>
</dbReference>
<reference evidence="4" key="2">
    <citation type="submission" date="2021-04" db="EMBL/GenBank/DDBJ databases">
        <authorList>
            <person name="Gilroy R."/>
        </authorList>
    </citation>
    <scope>NUCLEOTIDE SEQUENCE</scope>
    <source>
        <strain evidence="4">ChiW4-1371</strain>
    </source>
</reference>
<dbReference type="Proteomes" id="UP000824176">
    <property type="component" value="Unassembled WGS sequence"/>
</dbReference>
<gene>
    <name evidence="4" type="ORF">H9804_01555</name>
</gene>
<dbReference type="GO" id="GO:0016787">
    <property type="term" value="F:hydrolase activity"/>
    <property type="evidence" value="ECO:0007669"/>
    <property type="project" value="UniProtKB-UniRule"/>
</dbReference>
<evidence type="ECO:0000313" key="4">
    <source>
        <dbReference type="EMBL" id="HIZ88603.1"/>
    </source>
</evidence>
<dbReference type="EC" id="3.1.4.-" evidence="2"/>
<organism evidence="4 5">
    <name type="scientific">Candidatus Mucispirillum faecigallinarum</name>
    <dbReference type="NCBI Taxonomy" id="2838699"/>
    <lineage>
        <taxon>Bacteria</taxon>
        <taxon>Pseudomonadati</taxon>
        <taxon>Deferribacterota</taxon>
        <taxon>Deferribacteres</taxon>
        <taxon>Deferribacterales</taxon>
        <taxon>Mucispirillaceae</taxon>
        <taxon>Mucispirillum</taxon>
    </lineage>
</organism>
<name>A0A9D2GRG2_9BACT</name>
<evidence type="ECO:0000256" key="2">
    <source>
        <dbReference type="RuleBase" id="RU362039"/>
    </source>
</evidence>
<reference evidence="4" key="1">
    <citation type="journal article" date="2021" name="PeerJ">
        <title>Extensive microbial diversity within the chicken gut microbiome revealed by metagenomics and culture.</title>
        <authorList>
            <person name="Gilroy R."/>
            <person name="Ravi A."/>
            <person name="Getino M."/>
            <person name="Pursley I."/>
            <person name="Horton D.L."/>
            <person name="Alikhan N.F."/>
            <person name="Baker D."/>
            <person name="Gharbi K."/>
            <person name="Hall N."/>
            <person name="Watson M."/>
            <person name="Adriaenssens E.M."/>
            <person name="Foster-Nyarko E."/>
            <person name="Jarju S."/>
            <person name="Secka A."/>
            <person name="Antonio M."/>
            <person name="Oren A."/>
            <person name="Chaudhuri R.R."/>
            <person name="La Ragione R."/>
            <person name="Hildebrand F."/>
            <person name="Pallen M.J."/>
        </authorList>
    </citation>
    <scope>NUCLEOTIDE SEQUENCE</scope>
    <source>
        <strain evidence="4">ChiW4-1371</strain>
    </source>
</reference>
<comment type="caution">
    <text evidence="4">The sequence shown here is derived from an EMBL/GenBank/DDBJ whole genome shotgun (WGS) entry which is preliminary data.</text>
</comment>
<evidence type="ECO:0000259" key="3">
    <source>
        <dbReference type="Pfam" id="PF12850"/>
    </source>
</evidence>
<dbReference type="NCBIfam" id="TIGR00040">
    <property type="entry name" value="yfcE"/>
    <property type="match status" value="1"/>
</dbReference>
<protein>
    <recommendedName>
        <fullName evidence="2">Phosphoesterase</fullName>
        <ecNumber evidence="2">3.1.4.-</ecNumber>
    </recommendedName>
</protein>
<accession>A0A9D2GRG2</accession>
<comment type="similarity">
    <text evidence="1 2">Belongs to the metallophosphoesterase superfamily. YfcE family.</text>
</comment>
<dbReference type="EMBL" id="DXAQ01000022">
    <property type="protein sequence ID" value="HIZ88603.1"/>
    <property type="molecule type" value="Genomic_DNA"/>
</dbReference>
<evidence type="ECO:0000313" key="5">
    <source>
        <dbReference type="Proteomes" id="UP000824176"/>
    </source>
</evidence>
<dbReference type="InterPro" id="IPR029052">
    <property type="entry name" value="Metallo-depent_PP-like"/>
</dbReference>
<comment type="cofactor">
    <cofactor evidence="2">
        <name>a divalent metal cation</name>
        <dbReference type="ChEBI" id="CHEBI:60240"/>
    </cofactor>
</comment>
<feature type="domain" description="Calcineurin-like phosphoesterase" evidence="3">
    <location>
        <begin position="3"/>
        <end position="149"/>
    </location>
</feature>
<proteinExistence type="inferred from homology"/>
<evidence type="ECO:0000256" key="1">
    <source>
        <dbReference type="ARBA" id="ARBA00008950"/>
    </source>
</evidence>
<dbReference type="GO" id="GO:0046872">
    <property type="term" value="F:metal ion binding"/>
    <property type="evidence" value="ECO:0007669"/>
    <property type="project" value="UniProtKB-KW"/>
</dbReference>
<dbReference type="InterPro" id="IPR000979">
    <property type="entry name" value="Phosphodiesterase_MJ0936/Vps29"/>
</dbReference>